<dbReference type="OrthoDB" id="48988at2759"/>
<gene>
    <name evidence="4" type="ORF">AYL99_04248</name>
</gene>
<dbReference type="EMBL" id="LVYI01000003">
    <property type="protein sequence ID" value="OAP62045.1"/>
    <property type="molecule type" value="Genomic_DNA"/>
</dbReference>
<accession>A0A178ZSS6</accession>
<dbReference type="PANTHER" id="PTHR43364">
    <property type="entry name" value="NADH-SPECIFIC METHYLGLYOXAL REDUCTASE-RELATED"/>
    <property type="match status" value="1"/>
</dbReference>
<dbReference type="AlphaFoldDB" id="A0A178ZSS6"/>
<dbReference type="InterPro" id="IPR036812">
    <property type="entry name" value="NAD(P)_OxRdtase_dom_sf"/>
</dbReference>
<sequence>MTSSSSPPSSSPQCPQVIFGAGFFGNAEPFISDEGLTATYDLISQYGVTRLDSAQLYGESERRLGETKAGDRFAIDTKWLMGWSPGKATKDGIVTGAQESVKKLGCVPDVFYLHCPDVSVPIEETLSGVNEAYKLGLFKRFGLSNYPTDDVVAIYEHCKAHGYVLPSVFQGNYAPVARKLETLLLPTLRQLGIVFYAYSPLAGGFLTKTKQQIVDGAGRFNTDFAAGMYDQMYLKESYLAALALWEDVAREQGCSRAELAYRWVAYHSALRAELGDGIIIGASKFEQIEPTLQGLQRGRLKDSVVKRIDEVWETVKHDAPMDAFAK</sequence>
<dbReference type="Proteomes" id="UP000078343">
    <property type="component" value="Unassembled WGS sequence"/>
</dbReference>
<dbReference type="InterPro" id="IPR023210">
    <property type="entry name" value="NADP_OxRdtase_dom"/>
</dbReference>
<dbReference type="Pfam" id="PF00248">
    <property type="entry name" value="Aldo_ket_red"/>
    <property type="match status" value="1"/>
</dbReference>
<dbReference type="GeneID" id="30008417"/>
<keyword evidence="1" id="KW-0560">Oxidoreductase</keyword>
<evidence type="ECO:0000313" key="5">
    <source>
        <dbReference type="Proteomes" id="UP000078343"/>
    </source>
</evidence>
<dbReference type="Gene3D" id="3.20.20.100">
    <property type="entry name" value="NADP-dependent oxidoreductase domain"/>
    <property type="match status" value="1"/>
</dbReference>
<dbReference type="GO" id="GO:0016491">
    <property type="term" value="F:oxidoreductase activity"/>
    <property type="evidence" value="ECO:0007669"/>
    <property type="project" value="UniProtKB-KW"/>
</dbReference>
<organism evidence="4 5">
    <name type="scientific">Fonsecaea erecta</name>
    <dbReference type="NCBI Taxonomy" id="1367422"/>
    <lineage>
        <taxon>Eukaryota</taxon>
        <taxon>Fungi</taxon>
        <taxon>Dikarya</taxon>
        <taxon>Ascomycota</taxon>
        <taxon>Pezizomycotina</taxon>
        <taxon>Eurotiomycetes</taxon>
        <taxon>Chaetothyriomycetidae</taxon>
        <taxon>Chaetothyriales</taxon>
        <taxon>Herpotrichiellaceae</taxon>
        <taxon>Fonsecaea</taxon>
    </lineage>
</organism>
<protein>
    <submittedName>
        <fullName evidence="4">Aldehyde reductase (GliO)</fullName>
    </submittedName>
</protein>
<proteinExistence type="inferred from homology"/>
<feature type="domain" description="NADP-dependent oxidoreductase" evidence="3">
    <location>
        <begin position="17"/>
        <end position="313"/>
    </location>
</feature>
<dbReference type="CDD" id="cd19075">
    <property type="entry name" value="AKR_AKR7A1-5"/>
    <property type="match status" value="1"/>
</dbReference>
<evidence type="ECO:0000259" key="3">
    <source>
        <dbReference type="Pfam" id="PF00248"/>
    </source>
</evidence>
<dbReference type="STRING" id="1367422.A0A178ZSS6"/>
<keyword evidence="5" id="KW-1185">Reference proteome</keyword>
<evidence type="ECO:0000256" key="1">
    <source>
        <dbReference type="ARBA" id="ARBA00023002"/>
    </source>
</evidence>
<dbReference type="PANTHER" id="PTHR43364:SF4">
    <property type="entry name" value="NAD(P)-LINKED OXIDOREDUCTASE SUPERFAMILY PROTEIN"/>
    <property type="match status" value="1"/>
</dbReference>
<reference evidence="4 5" key="1">
    <citation type="submission" date="2016-04" db="EMBL/GenBank/DDBJ databases">
        <title>Draft genome of Fonsecaea erecta CBS 125763.</title>
        <authorList>
            <person name="Weiss V.A."/>
            <person name="Vicente V.A."/>
            <person name="Raittz R.T."/>
            <person name="Moreno L.F."/>
            <person name="De Souza E.M."/>
            <person name="Pedrosa F.O."/>
            <person name="Steffens M.B."/>
            <person name="Faoro H."/>
            <person name="Tadra-Sfeir M.Z."/>
            <person name="Najafzadeh M.J."/>
            <person name="Felipe M.S."/>
            <person name="Teixeira M."/>
            <person name="Sun J."/>
            <person name="Xi L."/>
            <person name="Gomes R."/>
            <person name="De Azevedo C.M."/>
            <person name="Salgado C.G."/>
            <person name="Da Silva M.B."/>
            <person name="Nascimento M.F."/>
            <person name="Queiroz-Telles F."/>
            <person name="Attili D.S."/>
            <person name="Gorbushina A."/>
        </authorList>
    </citation>
    <scope>NUCLEOTIDE SEQUENCE [LARGE SCALE GENOMIC DNA]</scope>
    <source>
        <strain evidence="4 5">CBS 125763</strain>
    </source>
</reference>
<comment type="similarity">
    <text evidence="2">Belongs to the aldo/keto reductase family. Aldo/keto reductase 2 subfamily.</text>
</comment>
<evidence type="ECO:0000313" key="4">
    <source>
        <dbReference type="EMBL" id="OAP62045.1"/>
    </source>
</evidence>
<evidence type="ECO:0000256" key="2">
    <source>
        <dbReference type="ARBA" id="ARBA00038157"/>
    </source>
</evidence>
<comment type="caution">
    <text evidence="4">The sequence shown here is derived from an EMBL/GenBank/DDBJ whole genome shotgun (WGS) entry which is preliminary data.</text>
</comment>
<name>A0A178ZSS6_9EURO</name>
<dbReference type="RefSeq" id="XP_018695412.1">
    <property type="nucleotide sequence ID" value="XM_018835762.1"/>
</dbReference>
<dbReference type="InterPro" id="IPR050523">
    <property type="entry name" value="AKR_Detox_Biosynth"/>
</dbReference>
<dbReference type="SUPFAM" id="SSF51430">
    <property type="entry name" value="NAD(P)-linked oxidoreductase"/>
    <property type="match status" value="1"/>
</dbReference>